<feature type="chain" id="PRO_5047042144" description="SLH domain-containing protein" evidence="2">
    <location>
        <begin position="33"/>
        <end position="176"/>
    </location>
</feature>
<name>A0ABM9FZW1_9BACL</name>
<protein>
    <recommendedName>
        <fullName evidence="5">SLH domain-containing protein</fullName>
    </recommendedName>
</protein>
<evidence type="ECO:0000256" key="2">
    <source>
        <dbReference type="SAM" id="SignalP"/>
    </source>
</evidence>
<accession>A0ABM9FZW1</accession>
<keyword evidence="2" id="KW-0732">Signal</keyword>
<proteinExistence type="predicted"/>
<comment type="caution">
    <text evidence="3">The sequence shown here is derived from an EMBL/GenBank/DDBJ whole genome shotgun (WGS) entry which is preliminary data.</text>
</comment>
<gene>
    <name evidence="3" type="ORF">WJ0W_002051</name>
</gene>
<sequence>MRRRLCMNKKKLGTAAILTTVVSALFAGSLFAAPIHPIDHIQWMQDKNYIFGTKDGLALDRPITLVEAIAMIARVQDAAQSVKTADPAIKHWAAKPLTWAKQEGDRRCGAMERASSSGYGGDAPERGGKSRVTSRTGRKDGDPRPGFSRRSATRLRRMSRSDIRTICMAMFSKMPR</sequence>
<evidence type="ECO:0000313" key="3">
    <source>
        <dbReference type="EMBL" id="CAH8244821.1"/>
    </source>
</evidence>
<keyword evidence="4" id="KW-1185">Reference proteome</keyword>
<evidence type="ECO:0008006" key="5">
    <source>
        <dbReference type="Google" id="ProtNLM"/>
    </source>
</evidence>
<organism evidence="3 4">
    <name type="scientific">Paenibacillus melissococcoides</name>
    <dbReference type="NCBI Taxonomy" id="2912268"/>
    <lineage>
        <taxon>Bacteria</taxon>
        <taxon>Bacillati</taxon>
        <taxon>Bacillota</taxon>
        <taxon>Bacilli</taxon>
        <taxon>Bacillales</taxon>
        <taxon>Paenibacillaceae</taxon>
        <taxon>Paenibacillus</taxon>
    </lineage>
</organism>
<evidence type="ECO:0000256" key="1">
    <source>
        <dbReference type="SAM" id="MobiDB-lite"/>
    </source>
</evidence>
<reference evidence="3" key="1">
    <citation type="submission" date="2022-06" db="EMBL/GenBank/DDBJ databases">
        <authorList>
            <person name="Dietemann V."/>
            <person name="Ory F."/>
            <person name="Dainat B."/>
            <person name="Oberhansli S."/>
        </authorList>
    </citation>
    <scope>NUCLEOTIDE SEQUENCE</scope>
    <source>
        <strain evidence="3">Ena-SAMPLE-TAB-26-04-2022-14:26:32:270-5432</strain>
    </source>
</reference>
<evidence type="ECO:0000313" key="4">
    <source>
        <dbReference type="Proteomes" id="UP001154322"/>
    </source>
</evidence>
<feature type="signal peptide" evidence="2">
    <location>
        <begin position="1"/>
        <end position="32"/>
    </location>
</feature>
<dbReference type="EMBL" id="CALYLO010000002">
    <property type="protein sequence ID" value="CAH8244821.1"/>
    <property type="molecule type" value="Genomic_DNA"/>
</dbReference>
<feature type="region of interest" description="Disordered" evidence="1">
    <location>
        <begin position="104"/>
        <end position="159"/>
    </location>
</feature>
<dbReference type="Proteomes" id="UP001154322">
    <property type="component" value="Unassembled WGS sequence"/>
</dbReference>